<dbReference type="EMBL" id="WJXW01000001">
    <property type="protein sequence ID" value="KAF9741446.1"/>
    <property type="molecule type" value="Genomic_DNA"/>
</dbReference>
<dbReference type="SUPFAM" id="SSF57850">
    <property type="entry name" value="RING/U-box"/>
    <property type="match status" value="1"/>
</dbReference>
<dbReference type="InterPro" id="IPR013083">
    <property type="entry name" value="Znf_RING/FYVE/PHD"/>
</dbReference>
<sequence length="390" mass="44273">MAPTSQADFLAALERRVAQCWCMEPWTEVTHVPVQMDCCKQLTGTECIKQWVNSNAVNNNKCPHCRQELFKKEGTPSSSPQQTPTAAAPLLSSEPSFHFLLLPAQSLRPLPIQHQPASAAARPPPPAIGHSPTSIGAVFQALQATVSNTGYREEARCLWKIVFTRQSVFQRLWAEIQVKPRWPLAGGTKWHYMVALLHSVVQQEQTLAARAGNTQHAYALDGYLYYLDRLPTHNLAHTEEHARAIVASGPLFDCVDFMMTIFNLVYHMQPTYISADTLLLVMDNIYYGHGDSDQPPDWRSWDYIFGDAVSMRRDRDVPTLRILTVLLMCHPLPVVKRTFGTDSSRFAQYDRRCLDVVSTLRIRLSMMPRDRLEDMAKMSDRELLSSWFVV</sequence>
<accession>A0A9P6KWS9</accession>
<keyword evidence="2" id="KW-1185">Reference proteome</keyword>
<comment type="caution">
    <text evidence="1">The sequence shown here is derived from an EMBL/GenBank/DDBJ whole genome shotgun (WGS) entry which is preliminary data.</text>
</comment>
<name>A0A9P6KWS9_9PLEO</name>
<organism evidence="1 2">
    <name type="scientific">Paraphaeosphaeria minitans</name>
    <dbReference type="NCBI Taxonomy" id="565426"/>
    <lineage>
        <taxon>Eukaryota</taxon>
        <taxon>Fungi</taxon>
        <taxon>Dikarya</taxon>
        <taxon>Ascomycota</taxon>
        <taxon>Pezizomycotina</taxon>
        <taxon>Dothideomycetes</taxon>
        <taxon>Pleosporomycetidae</taxon>
        <taxon>Pleosporales</taxon>
        <taxon>Massarineae</taxon>
        <taxon>Didymosphaeriaceae</taxon>
        <taxon>Paraphaeosphaeria</taxon>
    </lineage>
</organism>
<dbReference type="Proteomes" id="UP000756921">
    <property type="component" value="Unassembled WGS sequence"/>
</dbReference>
<evidence type="ECO:0008006" key="3">
    <source>
        <dbReference type="Google" id="ProtNLM"/>
    </source>
</evidence>
<evidence type="ECO:0000313" key="1">
    <source>
        <dbReference type="EMBL" id="KAF9741446.1"/>
    </source>
</evidence>
<proteinExistence type="predicted"/>
<protein>
    <recommendedName>
        <fullName evidence="3">RING-type domain-containing protein</fullName>
    </recommendedName>
</protein>
<reference evidence="1" key="1">
    <citation type="journal article" date="2020" name="Mol. Plant Microbe Interact.">
        <title>Genome Sequence of the Biocontrol Agent Coniothyrium minitans strain Conio (IMI 134523).</title>
        <authorList>
            <person name="Patel D."/>
            <person name="Shittu T.A."/>
            <person name="Baroncelli R."/>
            <person name="Muthumeenakshi S."/>
            <person name="Osborne T.H."/>
            <person name="Janganan T.K."/>
            <person name="Sreenivasaprasad S."/>
        </authorList>
    </citation>
    <scope>NUCLEOTIDE SEQUENCE</scope>
    <source>
        <strain evidence="1">Conio</strain>
    </source>
</reference>
<dbReference type="Gene3D" id="3.30.40.10">
    <property type="entry name" value="Zinc/RING finger domain, C3HC4 (zinc finger)"/>
    <property type="match status" value="1"/>
</dbReference>
<evidence type="ECO:0000313" key="2">
    <source>
        <dbReference type="Proteomes" id="UP000756921"/>
    </source>
</evidence>
<dbReference type="OrthoDB" id="3801154at2759"/>
<dbReference type="AlphaFoldDB" id="A0A9P6KWS9"/>
<gene>
    <name evidence="1" type="ORF">PMIN01_00985</name>
</gene>